<dbReference type="InterPro" id="IPR025420">
    <property type="entry name" value="DUF4143"/>
</dbReference>
<reference evidence="3 4" key="1">
    <citation type="journal article" date="2016" name="Nat. Commun.">
        <title>Thousands of microbial genomes shed light on interconnected biogeochemical processes in an aquifer system.</title>
        <authorList>
            <person name="Anantharaman K."/>
            <person name="Brown C.T."/>
            <person name="Hug L.A."/>
            <person name="Sharon I."/>
            <person name="Castelle C.J."/>
            <person name="Probst A.J."/>
            <person name="Thomas B.C."/>
            <person name="Singh A."/>
            <person name="Wilkins M.J."/>
            <person name="Karaoz U."/>
            <person name="Brodie E.L."/>
            <person name="Williams K.H."/>
            <person name="Hubbard S.S."/>
            <person name="Banfield J.F."/>
        </authorList>
    </citation>
    <scope>NUCLEOTIDE SEQUENCE [LARGE SCALE GENOMIC DNA]</scope>
</reference>
<dbReference type="PANTHER" id="PTHR33295:SF18">
    <property type="entry name" value="AAA+ ATPASE DOMAIN-CONTAINING PROTEIN"/>
    <property type="match status" value="1"/>
</dbReference>
<evidence type="ECO:0000313" key="3">
    <source>
        <dbReference type="EMBL" id="OGI45395.1"/>
    </source>
</evidence>
<feature type="domain" description="DUF4143" evidence="2">
    <location>
        <begin position="256"/>
        <end position="416"/>
    </location>
</feature>
<dbReference type="Pfam" id="PF13635">
    <property type="entry name" value="DUF4143"/>
    <property type="match status" value="1"/>
</dbReference>
<evidence type="ECO:0000259" key="1">
    <source>
        <dbReference type="Pfam" id="PF13173"/>
    </source>
</evidence>
<sequence length="469" mass="53278">MFGLPPIRRWAFPHVLSNVSGGGLAPITVVRGPRQIGKTTLLNQIIDDLLTQGVAPKRIFRVQFDELPELEKVAQPILDLAWWYGDNILGKSFHQAAKDGEQALLFLDEVQNLPAWAPQLKNLVDQHPVRVVVTGSSALRIEAGRDSLAGRIATLEMGPLLLREIGEMRGYGKIDPYLPLNGLGPLKDKNFWLGLREFGEKQMDFRRQAFRAFSERGAYPVAQVRADVPWERVADQLNETVIRRAIQHDLRMGAKGKRRDEHLLEEVFRLACRYIGQSPNQALYLDEIRRAMHANIGWQRILTYLKFLDGTLLLRLIEPLELRLKRRRGASKLCLCDHALRAAWLQEVVPIDPAELENQPHLTDLAGRIAESTVGYFLRSIVNLDVAHFPERGAEPEVDYVITIGEQRIPIEVKYRRRIEHRDTLGLRAFVERAVYNAPFGVLVTLGDDPASDDPRIISMPLSTFLLMR</sequence>
<evidence type="ECO:0008006" key="5">
    <source>
        <dbReference type="Google" id="ProtNLM"/>
    </source>
</evidence>
<dbReference type="Pfam" id="PF13173">
    <property type="entry name" value="AAA_14"/>
    <property type="match status" value="1"/>
</dbReference>
<dbReference type="SUPFAM" id="SSF52540">
    <property type="entry name" value="P-loop containing nucleoside triphosphate hydrolases"/>
    <property type="match status" value="1"/>
</dbReference>
<proteinExistence type="predicted"/>
<dbReference type="Proteomes" id="UP000178885">
    <property type="component" value="Unassembled WGS sequence"/>
</dbReference>
<dbReference type="InterPro" id="IPR041682">
    <property type="entry name" value="AAA_14"/>
</dbReference>
<dbReference type="AlphaFoldDB" id="A0A1F6TJZ7"/>
<name>A0A1F6TJZ7_9PROT</name>
<dbReference type="PANTHER" id="PTHR33295">
    <property type="entry name" value="ATPASE"/>
    <property type="match status" value="1"/>
</dbReference>
<dbReference type="InterPro" id="IPR027417">
    <property type="entry name" value="P-loop_NTPase"/>
</dbReference>
<dbReference type="STRING" id="1817760.A2151_08395"/>
<evidence type="ECO:0000259" key="2">
    <source>
        <dbReference type="Pfam" id="PF13635"/>
    </source>
</evidence>
<feature type="domain" description="AAA" evidence="1">
    <location>
        <begin position="26"/>
        <end position="165"/>
    </location>
</feature>
<gene>
    <name evidence="3" type="ORF">A2151_08395</name>
</gene>
<comment type="caution">
    <text evidence="3">The sequence shown here is derived from an EMBL/GenBank/DDBJ whole genome shotgun (WGS) entry which is preliminary data.</text>
</comment>
<evidence type="ECO:0000313" key="4">
    <source>
        <dbReference type="Proteomes" id="UP000178885"/>
    </source>
</evidence>
<accession>A0A1F6TJZ7</accession>
<protein>
    <recommendedName>
        <fullName evidence="5">AAA+ ATPase domain-containing protein</fullName>
    </recommendedName>
</protein>
<organism evidence="3 4">
    <name type="scientific">Candidatus Muproteobacteria bacterium RBG_16_65_34</name>
    <dbReference type="NCBI Taxonomy" id="1817760"/>
    <lineage>
        <taxon>Bacteria</taxon>
        <taxon>Pseudomonadati</taxon>
        <taxon>Pseudomonadota</taxon>
        <taxon>Candidatus Muproteobacteria</taxon>
    </lineage>
</organism>
<dbReference type="EMBL" id="MFSU01000107">
    <property type="protein sequence ID" value="OGI45395.1"/>
    <property type="molecule type" value="Genomic_DNA"/>
</dbReference>